<feature type="domain" description="DNA binding HTH" evidence="1">
    <location>
        <begin position="105"/>
        <end position="141"/>
    </location>
</feature>
<dbReference type="Gene3D" id="1.10.10.60">
    <property type="entry name" value="Homeodomain-like"/>
    <property type="match status" value="1"/>
</dbReference>
<dbReference type="PRINTS" id="PR01590">
    <property type="entry name" value="HTHFIS"/>
</dbReference>
<dbReference type="InterPro" id="IPR009057">
    <property type="entry name" value="Homeodomain-like_sf"/>
</dbReference>
<dbReference type="InterPro" id="IPR002197">
    <property type="entry name" value="HTH_Fis"/>
</dbReference>
<keyword evidence="3" id="KW-1185">Reference proteome</keyword>
<dbReference type="SUPFAM" id="SSF46689">
    <property type="entry name" value="Homeodomain-like"/>
    <property type="match status" value="1"/>
</dbReference>
<dbReference type="Proteomes" id="UP000198816">
    <property type="component" value="Unassembled WGS sequence"/>
</dbReference>
<sequence length="147" mass="16042">MGMGDGTMNVLNRSALGIGDCIARGLRGACREMPDVVSLLTPHLSLRSAGDWPRRRRCRSVSRARFKAAVAVRFDTLGRGERLALDGVQDAPAEKGLKARAQASERAAIQTALAEQDFSMTATAARLGISRKTLWQKMKRYGVTRPE</sequence>
<accession>A0A1H2Z674</accession>
<gene>
    <name evidence="2" type="ORF">SAMN05421783_114126</name>
</gene>
<proteinExistence type="predicted"/>
<evidence type="ECO:0000313" key="3">
    <source>
        <dbReference type="Proteomes" id="UP000198816"/>
    </source>
</evidence>
<dbReference type="Pfam" id="PF02954">
    <property type="entry name" value="HTH_8"/>
    <property type="match status" value="1"/>
</dbReference>
<name>A0A1H2Z674_THIRO</name>
<dbReference type="AlphaFoldDB" id="A0A1H2Z674"/>
<protein>
    <submittedName>
        <fullName evidence="2">Regulatory protein, Fis family</fullName>
    </submittedName>
</protein>
<evidence type="ECO:0000313" key="2">
    <source>
        <dbReference type="EMBL" id="SDX12279.1"/>
    </source>
</evidence>
<dbReference type="GO" id="GO:0043565">
    <property type="term" value="F:sequence-specific DNA binding"/>
    <property type="evidence" value="ECO:0007669"/>
    <property type="project" value="InterPro"/>
</dbReference>
<organism evidence="2 3">
    <name type="scientific">Thiocapsa roseopersicina</name>
    <dbReference type="NCBI Taxonomy" id="1058"/>
    <lineage>
        <taxon>Bacteria</taxon>
        <taxon>Pseudomonadati</taxon>
        <taxon>Pseudomonadota</taxon>
        <taxon>Gammaproteobacteria</taxon>
        <taxon>Chromatiales</taxon>
        <taxon>Chromatiaceae</taxon>
        <taxon>Thiocapsa</taxon>
    </lineage>
</organism>
<dbReference type="EMBL" id="FNNZ01000014">
    <property type="protein sequence ID" value="SDX12279.1"/>
    <property type="molecule type" value="Genomic_DNA"/>
</dbReference>
<reference evidence="3" key="1">
    <citation type="submission" date="2016-10" db="EMBL/GenBank/DDBJ databases">
        <authorList>
            <person name="Varghese N."/>
            <person name="Submissions S."/>
        </authorList>
    </citation>
    <scope>NUCLEOTIDE SEQUENCE [LARGE SCALE GENOMIC DNA]</scope>
    <source>
        <strain evidence="3">DSM 217</strain>
    </source>
</reference>
<dbReference type="STRING" id="1058.SAMN05421783_114126"/>
<evidence type="ECO:0000259" key="1">
    <source>
        <dbReference type="Pfam" id="PF02954"/>
    </source>
</evidence>